<evidence type="ECO:0000256" key="2">
    <source>
        <dbReference type="ARBA" id="ARBA00022679"/>
    </source>
</evidence>
<dbReference type="Proteomes" id="UP000257123">
    <property type="component" value="Unassembled WGS sequence"/>
</dbReference>
<dbReference type="EMBL" id="NMUF01000016">
    <property type="protein sequence ID" value="RFA98442.1"/>
    <property type="molecule type" value="Genomic_DNA"/>
</dbReference>
<evidence type="ECO:0000256" key="1">
    <source>
        <dbReference type="ARBA" id="ARBA00022676"/>
    </source>
</evidence>
<evidence type="ECO:0000259" key="3">
    <source>
        <dbReference type="Pfam" id="PF00534"/>
    </source>
</evidence>
<feature type="domain" description="Glycosyl transferase family 1" evidence="3">
    <location>
        <begin position="294"/>
        <end position="433"/>
    </location>
</feature>
<dbReference type="Pfam" id="PF00534">
    <property type="entry name" value="Glycos_transf_1"/>
    <property type="match status" value="1"/>
</dbReference>
<dbReference type="AlphaFoldDB" id="A0A371QYX0"/>
<proteinExistence type="predicted"/>
<dbReference type="Proteomes" id="UP000256877">
    <property type="component" value="Unassembled WGS sequence"/>
</dbReference>
<evidence type="ECO:0000313" key="8">
    <source>
        <dbReference type="Proteomes" id="UP000257123"/>
    </source>
</evidence>
<protein>
    <submittedName>
        <fullName evidence="5">Glycogen synthase</fullName>
    </submittedName>
</protein>
<keyword evidence="1" id="KW-0328">Glycosyltransferase</keyword>
<dbReference type="GO" id="GO:0016757">
    <property type="term" value="F:glycosyltransferase activity"/>
    <property type="evidence" value="ECO:0007669"/>
    <property type="project" value="UniProtKB-KW"/>
</dbReference>
<keyword evidence="2" id="KW-0808">Transferase</keyword>
<evidence type="ECO:0000259" key="4">
    <source>
        <dbReference type="Pfam" id="PF08323"/>
    </source>
</evidence>
<dbReference type="InterPro" id="IPR001296">
    <property type="entry name" value="Glyco_trans_1"/>
</dbReference>
<comment type="caution">
    <text evidence="5">The sequence shown here is derived from an EMBL/GenBank/DDBJ whole genome shotgun (WGS) entry which is preliminary data.</text>
</comment>
<name>A0A371QYX0_9CREN</name>
<reference evidence="7 8" key="1">
    <citation type="submission" date="2017-07" db="EMBL/GenBank/DDBJ databases">
        <title>Draft genome sequence of aerobic hyperthermophilic archaea, Pyrobaculum aerophilum YKB31 and YKB32.</title>
        <authorList>
            <person name="Mochizuki T."/>
            <person name="Berliner A.J."/>
            <person name="Yoshida-Takashima Y."/>
            <person name="Takaki Y."/>
            <person name="Nunoura T."/>
            <person name="Takai K."/>
        </authorList>
    </citation>
    <scope>NUCLEOTIDE SEQUENCE [LARGE SCALE GENOMIC DNA]</scope>
    <source>
        <strain evidence="5 8">YKB31</strain>
        <strain evidence="6 7">YKB32</strain>
    </source>
</reference>
<evidence type="ECO:0000313" key="6">
    <source>
        <dbReference type="EMBL" id="RFA98442.1"/>
    </source>
</evidence>
<dbReference type="EMBL" id="NMUE01000016">
    <property type="protein sequence ID" value="RFA96011.1"/>
    <property type="molecule type" value="Genomic_DNA"/>
</dbReference>
<dbReference type="SUPFAM" id="SSF53756">
    <property type="entry name" value="UDP-Glycosyltransferase/glycogen phosphorylase"/>
    <property type="match status" value="1"/>
</dbReference>
<accession>A0A371QYX0</accession>
<evidence type="ECO:0000313" key="7">
    <source>
        <dbReference type="Proteomes" id="UP000256877"/>
    </source>
</evidence>
<dbReference type="RefSeq" id="WP_116421094.1">
    <property type="nucleotide sequence ID" value="NZ_NMUE01000016.1"/>
</dbReference>
<organism evidence="5 8">
    <name type="scientific">Pyrobaculum aerophilum</name>
    <dbReference type="NCBI Taxonomy" id="13773"/>
    <lineage>
        <taxon>Archaea</taxon>
        <taxon>Thermoproteota</taxon>
        <taxon>Thermoprotei</taxon>
        <taxon>Thermoproteales</taxon>
        <taxon>Thermoproteaceae</taxon>
        <taxon>Pyrobaculum</taxon>
    </lineage>
</organism>
<dbReference type="Pfam" id="PF08323">
    <property type="entry name" value="Glyco_transf_5"/>
    <property type="match status" value="1"/>
</dbReference>
<dbReference type="PANTHER" id="PTHR45825">
    <property type="entry name" value="GRANULE-BOUND STARCH SYNTHASE 1, CHLOROPLASTIC/AMYLOPLASTIC"/>
    <property type="match status" value="1"/>
</dbReference>
<dbReference type="InterPro" id="IPR013534">
    <property type="entry name" value="Starch_synth_cat_dom"/>
</dbReference>
<sequence>MYAPERLRRIYIITFEYGGLVKVGGLGEAVRQYAVGLASRGYDVTVLMPSHGRHLDPHRGFDLYPLDFKACGNRLGQDGRAYPYCIGAEITFQNGVKIVMFKGLDYATGHVFDRWGVYEYTEEKAALFARAVVAFAERFGLPDLIHINDWPTVLAGVALKDLGERRGLAIPTLFTIHLSWDYSFPWHYAEWSGLANRQHLVWRVCCHRFEHYSAVWDEGWGSVERFGVVEADIVSTVSYGYLEELLRKYGDWIREKSCVIYNSTDWSITDVEGVTEADTWRLVEEVERLGVDGGLDKNGALFLAVGRVASQKGFDIAIKALDYAPHARLLILGMPAGERGYEEYIRGLVWERRGKAALSMAKIPPKLYKALHYVAKALVMPSRWEPFGISAIEAMALGTPVIATKVGGLPEVIDGYGVLVEPENPQELGRAMEGMATGVIKVPSRVHIVQYVDNKFRLRNTVEMLEYCYEKARQFAYFRAITP</sequence>
<feature type="domain" description="Starch synthase catalytic" evidence="4">
    <location>
        <begin position="9"/>
        <end position="249"/>
    </location>
</feature>
<dbReference type="OrthoDB" id="132546at2157"/>
<dbReference type="Gene3D" id="3.40.50.2000">
    <property type="entry name" value="Glycogen Phosphorylase B"/>
    <property type="match status" value="2"/>
</dbReference>
<gene>
    <name evidence="5" type="ORF">CGL51_06220</name>
    <name evidence="6" type="ORF">CGL52_06900</name>
</gene>
<dbReference type="PANTHER" id="PTHR45825:SF11">
    <property type="entry name" value="ALPHA AMYLASE DOMAIN-CONTAINING PROTEIN"/>
    <property type="match status" value="1"/>
</dbReference>
<evidence type="ECO:0000313" key="5">
    <source>
        <dbReference type="EMBL" id="RFA96011.1"/>
    </source>
</evidence>